<evidence type="ECO:0000256" key="1">
    <source>
        <dbReference type="SAM" id="MobiDB-lite"/>
    </source>
</evidence>
<feature type="region of interest" description="Disordered" evidence="1">
    <location>
        <begin position="1"/>
        <end position="22"/>
    </location>
</feature>
<dbReference type="RefSeq" id="WP_377051614.1">
    <property type="nucleotide sequence ID" value="NZ_JBHLVZ010000039.1"/>
</dbReference>
<evidence type="ECO:0008006" key="4">
    <source>
        <dbReference type="Google" id="ProtNLM"/>
    </source>
</evidence>
<name>A0ABV6IT74_9PROT</name>
<comment type="caution">
    <text evidence="2">The sequence shown here is derived from an EMBL/GenBank/DDBJ whole genome shotgun (WGS) entry which is preliminary data.</text>
</comment>
<reference evidence="2 3" key="1">
    <citation type="submission" date="2024-09" db="EMBL/GenBank/DDBJ databases">
        <authorList>
            <person name="Sun Q."/>
            <person name="Mori K."/>
        </authorList>
    </citation>
    <scope>NUCLEOTIDE SEQUENCE [LARGE SCALE GENOMIC DNA]</scope>
    <source>
        <strain evidence="2 3">CCM 7468</strain>
    </source>
</reference>
<evidence type="ECO:0000313" key="3">
    <source>
        <dbReference type="Proteomes" id="UP001589789"/>
    </source>
</evidence>
<gene>
    <name evidence="2" type="ORF">ACFFIC_14745</name>
</gene>
<organism evidence="2 3">
    <name type="scientific">Muricoccus vinaceus</name>
    <dbReference type="NCBI Taxonomy" id="424704"/>
    <lineage>
        <taxon>Bacteria</taxon>
        <taxon>Pseudomonadati</taxon>
        <taxon>Pseudomonadota</taxon>
        <taxon>Alphaproteobacteria</taxon>
        <taxon>Acetobacterales</taxon>
        <taxon>Roseomonadaceae</taxon>
        <taxon>Muricoccus</taxon>
    </lineage>
</organism>
<accession>A0ABV6IT74</accession>
<keyword evidence="3" id="KW-1185">Reference proteome</keyword>
<evidence type="ECO:0000313" key="2">
    <source>
        <dbReference type="EMBL" id="MFC0386796.1"/>
    </source>
</evidence>
<sequence length="235" mass="26024">MRISRKIPREMMPRDGSAGPTRRIETRHPLRVIRLYPSVLIGCLVPCESAGEMLHWMTLDADASVIAARAQPDQIRWNDCGTERRHVPDAEVRFDDGSVVLREVKAYGDLSPRSKAEVDWRTAVLQSDLPVRGIGYELVDSTCTSFRRSVVAAKDILAVRHRSVPPGLPVLVREAVLLHGAVTVGDLQAMLPMASRADLLTLALHRHLVIDLGAGPISQQTSIRLPHANAKELFR</sequence>
<dbReference type="EMBL" id="JBHLVZ010000039">
    <property type="protein sequence ID" value="MFC0386796.1"/>
    <property type="molecule type" value="Genomic_DNA"/>
</dbReference>
<protein>
    <recommendedName>
        <fullName evidence="4">TnsA endonuclease N-terminal domain-containing protein</fullName>
    </recommendedName>
</protein>
<dbReference type="Proteomes" id="UP001589789">
    <property type="component" value="Unassembled WGS sequence"/>
</dbReference>
<proteinExistence type="predicted"/>